<feature type="transmembrane region" description="Helical" evidence="3">
    <location>
        <begin position="853"/>
        <end position="872"/>
    </location>
</feature>
<feature type="domain" description="SSD" evidence="4">
    <location>
        <begin position="330"/>
        <end position="495"/>
    </location>
</feature>
<dbReference type="PANTHER" id="PTHR10796:SF187">
    <property type="entry name" value="SSD DOMAIN-CONTAINING PROTEIN"/>
    <property type="match status" value="1"/>
</dbReference>
<evidence type="ECO:0000313" key="6">
    <source>
        <dbReference type="Proteomes" id="UP000274131"/>
    </source>
</evidence>
<dbReference type="OrthoDB" id="5854469at2759"/>
<feature type="compositionally biased region" description="Polar residues" evidence="2">
    <location>
        <begin position="1"/>
        <end position="10"/>
    </location>
</feature>
<feature type="transmembrane region" description="Helical" evidence="3">
    <location>
        <begin position="756"/>
        <end position="775"/>
    </location>
</feature>
<keyword evidence="6" id="KW-1185">Reference proteome</keyword>
<organism evidence="7">
    <name type="scientific">Enterobius vermicularis</name>
    <name type="common">Human pinworm</name>
    <dbReference type="NCBI Taxonomy" id="51028"/>
    <lineage>
        <taxon>Eukaryota</taxon>
        <taxon>Metazoa</taxon>
        <taxon>Ecdysozoa</taxon>
        <taxon>Nematoda</taxon>
        <taxon>Chromadorea</taxon>
        <taxon>Rhabditida</taxon>
        <taxon>Spirurina</taxon>
        <taxon>Oxyuridomorpha</taxon>
        <taxon>Oxyuroidea</taxon>
        <taxon>Oxyuridae</taxon>
        <taxon>Enterobius</taxon>
    </lineage>
</organism>
<evidence type="ECO:0000259" key="4">
    <source>
        <dbReference type="PROSITE" id="PS50156"/>
    </source>
</evidence>
<dbReference type="Gene3D" id="1.20.1640.10">
    <property type="entry name" value="Multidrug efflux transporter AcrB transmembrane domain"/>
    <property type="match status" value="1"/>
</dbReference>
<accession>A0A0N4V3X7</accession>
<feature type="compositionally biased region" description="Basic and acidic residues" evidence="2">
    <location>
        <begin position="1039"/>
        <end position="1054"/>
    </location>
</feature>
<dbReference type="GO" id="GO:0030659">
    <property type="term" value="C:cytoplasmic vesicle membrane"/>
    <property type="evidence" value="ECO:0007669"/>
    <property type="project" value="TreeGrafter"/>
</dbReference>
<dbReference type="GO" id="GO:0005886">
    <property type="term" value="C:plasma membrane"/>
    <property type="evidence" value="ECO:0007669"/>
    <property type="project" value="TreeGrafter"/>
</dbReference>
<dbReference type="PANTHER" id="PTHR10796">
    <property type="entry name" value="PATCHED-RELATED"/>
    <property type="match status" value="1"/>
</dbReference>
<dbReference type="SUPFAM" id="SSF82866">
    <property type="entry name" value="Multidrug efflux transporter AcrB transmembrane domain"/>
    <property type="match status" value="1"/>
</dbReference>
<keyword evidence="3" id="KW-0472">Membrane</keyword>
<dbReference type="Proteomes" id="UP000274131">
    <property type="component" value="Unassembled WGS sequence"/>
</dbReference>
<feature type="transmembrane region" description="Helical" evidence="3">
    <location>
        <begin position="125"/>
        <end position="144"/>
    </location>
</feature>
<feature type="transmembrane region" description="Helical" evidence="3">
    <location>
        <begin position="808"/>
        <end position="833"/>
    </location>
</feature>
<feature type="region of interest" description="Disordered" evidence="2">
    <location>
        <begin position="1"/>
        <end position="62"/>
    </location>
</feature>
<feature type="transmembrane region" description="Helical" evidence="3">
    <location>
        <begin position="361"/>
        <end position="380"/>
    </location>
</feature>
<feature type="transmembrane region" description="Helical" evidence="3">
    <location>
        <begin position="556"/>
        <end position="575"/>
    </location>
</feature>
<protein>
    <submittedName>
        <fullName evidence="7">SSD domain-containing protein</fullName>
    </submittedName>
</protein>
<evidence type="ECO:0000256" key="2">
    <source>
        <dbReference type="SAM" id="MobiDB-lite"/>
    </source>
</evidence>
<dbReference type="GO" id="GO:0018996">
    <property type="term" value="P:molting cycle, collagen and cuticulin-based cuticle"/>
    <property type="evidence" value="ECO:0007669"/>
    <property type="project" value="TreeGrafter"/>
</dbReference>
<evidence type="ECO:0000313" key="7">
    <source>
        <dbReference type="WBParaSite" id="EVEC_0000478001-mRNA-1"/>
    </source>
</evidence>
<feature type="compositionally biased region" description="Basic residues" evidence="2">
    <location>
        <begin position="1003"/>
        <end position="1014"/>
    </location>
</feature>
<dbReference type="EMBL" id="UXUI01007872">
    <property type="protein sequence ID" value="VDD89737.1"/>
    <property type="molecule type" value="Genomic_DNA"/>
</dbReference>
<feature type="transmembrane region" description="Helical" evidence="3">
    <location>
        <begin position="392"/>
        <end position="415"/>
    </location>
</feature>
<dbReference type="InterPro" id="IPR000731">
    <property type="entry name" value="SSD"/>
</dbReference>
<feature type="compositionally biased region" description="Basic and acidic residues" evidence="2">
    <location>
        <begin position="51"/>
        <end position="60"/>
    </location>
</feature>
<gene>
    <name evidence="5" type="ORF">EVEC_LOCUS4488</name>
</gene>
<dbReference type="InterPro" id="IPR051697">
    <property type="entry name" value="Patched_domain-protein"/>
</dbReference>
<evidence type="ECO:0000256" key="1">
    <source>
        <dbReference type="ARBA" id="ARBA00005585"/>
    </source>
</evidence>
<feature type="transmembrane region" description="Helical" evidence="3">
    <location>
        <begin position="878"/>
        <end position="900"/>
    </location>
</feature>
<feature type="transmembrane region" description="Helical" evidence="3">
    <location>
        <begin position="466"/>
        <end position="495"/>
    </location>
</feature>
<dbReference type="WBParaSite" id="EVEC_0000478001-mRNA-1">
    <property type="protein sequence ID" value="EVEC_0000478001-mRNA-1"/>
    <property type="gene ID" value="EVEC_0000478001"/>
</dbReference>
<feature type="transmembrane region" description="Helical" evidence="3">
    <location>
        <begin position="782"/>
        <end position="802"/>
    </location>
</feature>
<dbReference type="PROSITE" id="PS50156">
    <property type="entry name" value="SSD"/>
    <property type="match status" value="1"/>
</dbReference>
<comment type="similarity">
    <text evidence="1">Belongs to the patched family.</text>
</comment>
<reference evidence="7" key="1">
    <citation type="submission" date="2016-04" db="UniProtKB">
        <authorList>
            <consortium name="WormBaseParasite"/>
        </authorList>
    </citation>
    <scope>IDENTIFICATION</scope>
</reference>
<sequence length="1165" mass="132419">MATSVSSETSPIPHLTDGKRAKYDSLKKQSGDTKNSGTHLPSTNTNKGHSGVHDDSDRSSTWRRKKSEKALVHRIANDLQLAEFVSNNYVVRADSRHRLYLFRLVESGLRRALWYLSKAIAGRKILFTLLPIVLLLLSLIGPYFHRDTISLESPLSTFFTPTATPYPSSALCDFRDNSVSVIQEGALEVYSHIRRAIKRIGVKYGKVRYSWSDLCRESCTDDDDAIVQIITSDLDAPLTYPESLVSSKISNETTKRVEVDVDGAISHARALLLTFQLKTNLKEIILNSWDRQFHNIVMRAAIEAPKNASADVFWWSNKEFMHDVAASYKQIHTALIFSAVLLVILCCALGFGRNSYHSRPVLGFMIGILLLSSFVISYSVQLTGSNNINAAGFSIFFPLTAMIIAGFGILLFFSLKDSWQKYSNAASDPVEKLSLIMSWEGCNAVIASLIIVVSFLIIGSTTTNPYIQFVTLVFAAGVAVLLIFALLFFTVFLLISGRREAKGLKWYHVFRHGDANFPAKTVNYYDDSELTVLHDKLLDAKSSITRSMAKLGSTPYMRCPIAFLFAIYLVFACWGCKDFRVDMREEYFLARNSEARAYLENYRDMFNHYEEFLELTFDEPVDYNDPRKKEDIISLLDWAVRERYASKSVSWLKDFARFETSTIYDITAETFVPIVSHIFLATDNFKKYRADVVFDKFETQIVSSRMYLELTAKGIRERMTLIDTLLARARAMEIPLFIKAPFAFNIQHDVQVTSTVLFAFGIFMSCVCAFTLLLYGLPALTALVVLSNISVIVGVIGYASHWNIPLNIITFSVALSGNALTTVIVAYFCYYYVNAGNLQKSGESKVRYSFQSCLLPVTFACFVPLLTYTPLLTFDIPVVFHICKMLLLTSVITFAHFLLFSPSVMMFFAEQIPAFCSTVRSACEDCCCQCFEVEENSGSIYYIPTGGHNKMSDYQERNYPYLVAPPPLQRMIMQPPPGYLQVSSSMMAPDVLPYRSIEPPHGRGQHRERRRRHDSHSERSVSTAASPRLVRSAHPTPLVDRKVCSKKGHSESRSLTDSIYEAPPSPSYEKIYRKEVEIMPGRRRELYRPSYETNDLSMSRRRYHDKFRDDELDQNPSLEMRSNWRQYLIEGNLRQTNNLLKPASMSFHSTYSPSSNYYFRDTKRF</sequence>
<evidence type="ECO:0000256" key="3">
    <source>
        <dbReference type="SAM" id="Phobius"/>
    </source>
</evidence>
<proteinExistence type="inferred from homology"/>
<dbReference type="GO" id="GO:0006897">
    <property type="term" value="P:endocytosis"/>
    <property type="evidence" value="ECO:0007669"/>
    <property type="project" value="TreeGrafter"/>
</dbReference>
<name>A0A0N4V3X7_ENTVE</name>
<reference evidence="5 6" key="2">
    <citation type="submission" date="2018-10" db="EMBL/GenBank/DDBJ databases">
        <authorList>
            <consortium name="Pathogen Informatics"/>
        </authorList>
    </citation>
    <scope>NUCLEOTIDE SEQUENCE [LARGE SCALE GENOMIC DNA]</scope>
</reference>
<keyword evidence="3" id="KW-0812">Transmembrane</keyword>
<feature type="transmembrane region" description="Helical" evidence="3">
    <location>
        <begin position="436"/>
        <end position="460"/>
    </location>
</feature>
<feature type="compositionally biased region" description="Basic and acidic residues" evidence="2">
    <location>
        <begin position="16"/>
        <end position="31"/>
    </location>
</feature>
<feature type="region of interest" description="Disordered" evidence="2">
    <location>
        <begin position="993"/>
        <end position="1061"/>
    </location>
</feature>
<dbReference type="AlphaFoldDB" id="A0A0N4V3X7"/>
<evidence type="ECO:0000313" key="5">
    <source>
        <dbReference type="EMBL" id="VDD89737.1"/>
    </source>
</evidence>
<feature type="compositionally biased region" description="Polar residues" evidence="2">
    <location>
        <begin position="32"/>
        <end position="48"/>
    </location>
</feature>
<keyword evidence="3" id="KW-1133">Transmembrane helix</keyword>
<feature type="transmembrane region" description="Helical" evidence="3">
    <location>
        <begin position="331"/>
        <end position="352"/>
    </location>
</feature>